<gene>
    <name evidence="4" type="ORF">KU392_10185</name>
</gene>
<dbReference type="PANTHER" id="PTHR30629">
    <property type="entry name" value="PROPHAGE INTEGRASE"/>
    <property type="match status" value="1"/>
</dbReference>
<feature type="domain" description="Integrase DNA-binding" evidence="3">
    <location>
        <begin position="3"/>
        <end position="59"/>
    </location>
</feature>
<evidence type="ECO:0000259" key="3">
    <source>
        <dbReference type="Pfam" id="PF13356"/>
    </source>
</evidence>
<organism evidence="4 5">
    <name type="scientific">Advenella alkanexedens</name>
    <dbReference type="NCBI Taxonomy" id="1481665"/>
    <lineage>
        <taxon>Bacteria</taxon>
        <taxon>Pseudomonadati</taxon>
        <taxon>Pseudomonadota</taxon>
        <taxon>Betaproteobacteria</taxon>
        <taxon>Burkholderiales</taxon>
        <taxon>Alcaligenaceae</taxon>
    </lineage>
</organism>
<dbReference type="PANTHER" id="PTHR30629:SF2">
    <property type="entry name" value="PROPHAGE INTEGRASE INTS-RELATED"/>
    <property type="match status" value="1"/>
</dbReference>
<dbReference type="EMBL" id="JAHSPR010000007">
    <property type="protein sequence ID" value="MBV4397616.1"/>
    <property type="molecule type" value="Genomic_DNA"/>
</dbReference>
<evidence type="ECO:0000256" key="2">
    <source>
        <dbReference type="ARBA" id="ARBA00022908"/>
    </source>
</evidence>
<keyword evidence="2" id="KW-0229">DNA integration</keyword>
<keyword evidence="5" id="KW-1185">Reference proteome</keyword>
<evidence type="ECO:0000256" key="1">
    <source>
        <dbReference type="ARBA" id="ARBA00008857"/>
    </source>
</evidence>
<reference evidence="4 5" key="1">
    <citation type="submission" date="2021-06" db="EMBL/GenBank/DDBJ databases">
        <authorList>
            <person name="Lu T."/>
            <person name="Wang Q."/>
            <person name="Han X."/>
        </authorList>
    </citation>
    <scope>NUCLEOTIDE SEQUENCE [LARGE SCALE GENOMIC DNA]</scope>
    <source>
        <strain evidence="4 5">LAM0050</strain>
    </source>
</reference>
<protein>
    <submittedName>
        <fullName evidence="4">Arm DNA-binding domain-containing protein</fullName>
    </submittedName>
</protein>
<keyword evidence="4" id="KW-0238">DNA-binding</keyword>
<dbReference type="InterPro" id="IPR025166">
    <property type="entry name" value="Integrase_DNA_bind_dom"/>
</dbReference>
<dbReference type="InterPro" id="IPR050808">
    <property type="entry name" value="Phage_Integrase"/>
</dbReference>
<comment type="similarity">
    <text evidence="1">Belongs to the 'phage' integrase family.</text>
</comment>
<dbReference type="GO" id="GO:0003677">
    <property type="term" value="F:DNA binding"/>
    <property type="evidence" value="ECO:0007669"/>
    <property type="project" value="UniProtKB-KW"/>
</dbReference>
<proteinExistence type="inferred from homology"/>
<evidence type="ECO:0000313" key="4">
    <source>
        <dbReference type="EMBL" id="MBV4397616.1"/>
    </source>
</evidence>
<name>A0ABS6NQZ9_9BURK</name>
<sequence length="74" mass="8380">MALTDTKIKNAKPEEKPYKMGDAGGLYLLVNPSGSKYWRFDYRFLGKRKTLAVGVYPAFGRTVMTQQFLLKLGC</sequence>
<evidence type="ECO:0000313" key="5">
    <source>
        <dbReference type="Proteomes" id="UP000722165"/>
    </source>
</evidence>
<comment type="caution">
    <text evidence="4">The sequence shown here is derived from an EMBL/GenBank/DDBJ whole genome shotgun (WGS) entry which is preliminary data.</text>
</comment>
<dbReference type="Pfam" id="PF13356">
    <property type="entry name" value="Arm-DNA-bind_3"/>
    <property type="match status" value="1"/>
</dbReference>
<dbReference type="Proteomes" id="UP000722165">
    <property type="component" value="Unassembled WGS sequence"/>
</dbReference>
<accession>A0ABS6NQZ9</accession>